<dbReference type="SUPFAM" id="SSF56954">
    <property type="entry name" value="Outer membrane efflux proteins (OEP)"/>
    <property type="match status" value="1"/>
</dbReference>
<evidence type="ECO:0000256" key="3">
    <source>
        <dbReference type="ARBA" id="ARBA00022448"/>
    </source>
</evidence>
<evidence type="ECO:0000313" key="9">
    <source>
        <dbReference type="EMBL" id="MFD2567232.1"/>
    </source>
</evidence>
<sequence length="443" mass="50367">MKKYLVIITAIFLGISVEAQESSMTLSLQEAIDFAIKNSYDNKVAQRDIESAKQQKWETTTIGLPQIEATVDYQHWLKQQVTLFDTNGDGINEEFTFGTKQNVNAAVTLRQLIFDGSYIVGLQSARTFLKISQQAKEKTELLTREAVINAYGNVLVTEKSIEIFENNEKILEKNFNDAKKIFENGLNEEEDVEQLEITLGNIKSQLNSLKRLKVIAYQMLNVTLGNDIDTELTLTDNLDSLTETNIDFGLISQSFNLNDHIDYKIAENDRESKRLLMQLEKSKALPTLNAFVNYGSQANSDSFSFFNGNQEWFNYSLLGVSLKVPIFSSFGRSAKTQRAKIDLEVADIRLKETEEKLSLQAKRAKSDYQLSIEDYQTAKKNLNLAERIEKKQRIKFFEGLSTSFDLTQAQNQLYSQQQTFIQSMLDVIAKKAALENALNIPVK</sequence>
<evidence type="ECO:0000256" key="2">
    <source>
        <dbReference type="ARBA" id="ARBA00007613"/>
    </source>
</evidence>
<accession>A0ABW5LV64</accession>
<keyword evidence="10" id="KW-1185">Reference proteome</keyword>
<dbReference type="PANTHER" id="PTHR30026">
    <property type="entry name" value="OUTER MEMBRANE PROTEIN TOLC"/>
    <property type="match status" value="1"/>
</dbReference>
<reference evidence="10" key="1">
    <citation type="journal article" date="2019" name="Int. J. Syst. Evol. Microbiol.">
        <title>The Global Catalogue of Microorganisms (GCM) 10K type strain sequencing project: providing services to taxonomists for standard genome sequencing and annotation.</title>
        <authorList>
            <consortium name="The Broad Institute Genomics Platform"/>
            <consortium name="The Broad Institute Genome Sequencing Center for Infectious Disease"/>
            <person name="Wu L."/>
            <person name="Ma J."/>
        </authorList>
    </citation>
    <scope>NUCLEOTIDE SEQUENCE [LARGE SCALE GENOMIC DNA]</scope>
    <source>
        <strain evidence="10">KCTC 52127</strain>
    </source>
</reference>
<keyword evidence="3" id="KW-0813">Transport</keyword>
<evidence type="ECO:0000256" key="5">
    <source>
        <dbReference type="ARBA" id="ARBA00022692"/>
    </source>
</evidence>
<dbReference type="InterPro" id="IPR003423">
    <property type="entry name" value="OMP_efflux"/>
</dbReference>
<dbReference type="PANTHER" id="PTHR30026:SF20">
    <property type="entry name" value="OUTER MEMBRANE PROTEIN TOLC"/>
    <property type="match status" value="1"/>
</dbReference>
<evidence type="ECO:0000256" key="7">
    <source>
        <dbReference type="ARBA" id="ARBA00023237"/>
    </source>
</evidence>
<evidence type="ECO:0000256" key="8">
    <source>
        <dbReference type="SAM" id="SignalP"/>
    </source>
</evidence>
<dbReference type="InterPro" id="IPR051906">
    <property type="entry name" value="TolC-like"/>
</dbReference>
<protein>
    <submittedName>
        <fullName evidence="9">TolC family protein</fullName>
    </submittedName>
</protein>
<dbReference type="Proteomes" id="UP001597508">
    <property type="component" value="Unassembled WGS sequence"/>
</dbReference>
<comment type="subcellular location">
    <subcellularLocation>
        <location evidence="1">Cell outer membrane</location>
    </subcellularLocation>
</comment>
<gene>
    <name evidence="9" type="ORF">ACFSRZ_07605</name>
</gene>
<dbReference type="EMBL" id="JBHULH010000003">
    <property type="protein sequence ID" value="MFD2567232.1"/>
    <property type="molecule type" value="Genomic_DNA"/>
</dbReference>
<dbReference type="Gene3D" id="1.20.1600.10">
    <property type="entry name" value="Outer membrane efflux proteins (OEP)"/>
    <property type="match status" value="1"/>
</dbReference>
<keyword evidence="6" id="KW-0472">Membrane</keyword>
<evidence type="ECO:0000256" key="4">
    <source>
        <dbReference type="ARBA" id="ARBA00022452"/>
    </source>
</evidence>
<comment type="similarity">
    <text evidence="2">Belongs to the outer membrane factor (OMF) (TC 1.B.17) family.</text>
</comment>
<evidence type="ECO:0000313" key="10">
    <source>
        <dbReference type="Proteomes" id="UP001597508"/>
    </source>
</evidence>
<feature type="signal peptide" evidence="8">
    <location>
        <begin position="1"/>
        <end position="19"/>
    </location>
</feature>
<proteinExistence type="inferred from homology"/>
<dbReference type="Pfam" id="PF02321">
    <property type="entry name" value="OEP"/>
    <property type="match status" value="2"/>
</dbReference>
<evidence type="ECO:0000256" key="1">
    <source>
        <dbReference type="ARBA" id="ARBA00004442"/>
    </source>
</evidence>
<keyword evidence="4" id="KW-1134">Transmembrane beta strand</keyword>
<dbReference type="RefSeq" id="WP_379665940.1">
    <property type="nucleotide sequence ID" value="NZ_JBHULH010000003.1"/>
</dbReference>
<keyword evidence="7" id="KW-0998">Cell outer membrane</keyword>
<name>A0ABW5LV64_9FLAO</name>
<organism evidence="9 10">
    <name type="scientific">Pseudotenacibaculum haliotis</name>
    <dbReference type="NCBI Taxonomy" id="1862138"/>
    <lineage>
        <taxon>Bacteria</taxon>
        <taxon>Pseudomonadati</taxon>
        <taxon>Bacteroidota</taxon>
        <taxon>Flavobacteriia</taxon>
        <taxon>Flavobacteriales</taxon>
        <taxon>Flavobacteriaceae</taxon>
        <taxon>Pseudotenacibaculum</taxon>
    </lineage>
</organism>
<comment type="caution">
    <text evidence="9">The sequence shown here is derived from an EMBL/GenBank/DDBJ whole genome shotgun (WGS) entry which is preliminary data.</text>
</comment>
<feature type="chain" id="PRO_5045576536" evidence="8">
    <location>
        <begin position="20"/>
        <end position="443"/>
    </location>
</feature>
<keyword evidence="8" id="KW-0732">Signal</keyword>
<evidence type="ECO:0000256" key="6">
    <source>
        <dbReference type="ARBA" id="ARBA00023136"/>
    </source>
</evidence>
<keyword evidence="5" id="KW-0812">Transmembrane</keyword>